<dbReference type="Proteomes" id="UP000014174">
    <property type="component" value="Unassembled WGS sequence"/>
</dbReference>
<name>R9GT96_9SPHI</name>
<protein>
    <submittedName>
        <fullName evidence="5">Epoxide hydrolase</fullName>
        <ecNumber evidence="5">3.3.2.9</ecNumber>
    </submittedName>
</protein>
<reference evidence="5 6" key="1">
    <citation type="journal article" date="2013" name="Genome Announc.">
        <title>Draft Genome Sequence of Arcticibacter svalbardensis Strain MN12-7T, a Member of the Family Sphingobacteriaceae Isolated from an Arctic Soil Sample.</title>
        <authorList>
            <person name="Shivaji S."/>
            <person name="Ara S."/>
            <person name="Prasad S."/>
            <person name="Manasa B.P."/>
            <person name="Begum Z."/>
            <person name="Singh A."/>
            <person name="Kumar Pinnaka A."/>
        </authorList>
    </citation>
    <scope>NUCLEOTIDE SEQUENCE [LARGE SCALE GENOMIC DNA]</scope>
    <source>
        <strain evidence="5 6">MN12-7</strain>
    </source>
</reference>
<keyword evidence="2" id="KW-0058">Aromatic hydrocarbons catabolism</keyword>
<gene>
    <name evidence="5" type="ORF">ADIARSV_1777</name>
</gene>
<dbReference type="InterPro" id="IPR010497">
    <property type="entry name" value="Epoxide_hydro_N"/>
</dbReference>
<dbReference type="EC" id="3.3.2.9" evidence="5"/>
<evidence type="ECO:0000256" key="3">
    <source>
        <dbReference type="ARBA" id="ARBA00022801"/>
    </source>
</evidence>
<dbReference type="Gene3D" id="3.40.50.1820">
    <property type="entry name" value="alpha/beta hydrolase"/>
    <property type="match status" value="1"/>
</dbReference>
<dbReference type="GO" id="GO:0033961">
    <property type="term" value="F:cis-stilbene-oxide hydrolase activity"/>
    <property type="evidence" value="ECO:0007669"/>
    <property type="project" value="UniProtKB-EC"/>
</dbReference>
<keyword evidence="3 5" id="KW-0378">Hydrolase</keyword>
<dbReference type="PANTHER" id="PTHR21661:SF35">
    <property type="entry name" value="EPOXIDE HYDROLASE"/>
    <property type="match status" value="1"/>
</dbReference>
<evidence type="ECO:0000313" key="6">
    <source>
        <dbReference type="Proteomes" id="UP000014174"/>
    </source>
</evidence>
<evidence type="ECO:0000256" key="2">
    <source>
        <dbReference type="ARBA" id="ARBA00022797"/>
    </source>
</evidence>
<dbReference type="EMBL" id="AQPN01000068">
    <property type="protein sequence ID" value="EOR95077.1"/>
    <property type="molecule type" value="Genomic_DNA"/>
</dbReference>
<dbReference type="OrthoDB" id="9780765at2"/>
<evidence type="ECO:0000256" key="1">
    <source>
        <dbReference type="ARBA" id="ARBA00010088"/>
    </source>
</evidence>
<evidence type="ECO:0000313" key="5">
    <source>
        <dbReference type="EMBL" id="EOR95077.1"/>
    </source>
</evidence>
<comment type="similarity">
    <text evidence="1">Belongs to the peptidase S33 family.</text>
</comment>
<dbReference type="AlphaFoldDB" id="R9GT96"/>
<dbReference type="RefSeq" id="WP_016195013.1">
    <property type="nucleotide sequence ID" value="NZ_AQPN01000068.1"/>
</dbReference>
<sequence length="95" mass="11253">MAQPFSADIPQQLLDDLKLRLENIHWPDEIIDSEWEYGANLSYMKELSQYWHDTFDWRQVEREINAEKLLLKSSSIACRGNEPILALRCFNNQVL</sequence>
<evidence type="ECO:0000259" key="4">
    <source>
        <dbReference type="Pfam" id="PF06441"/>
    </source>
</evidence>
<dbReference type="STRING" id="1150600.ADIARSV_1777"/>
<dbReference type="SUPFAM" id="SSF53474">
    <property type="entry name" value="alpha/beta-Hydrolases"/>
    <property type="match status" value="1"/>
</dbReference>
<dbReference type="GO" id="GO:0097176">
    <property type="term" value="P:epoxide metabolic process"/>
    <property type="evidence" value="ECO:0007669"/>
    <property type="project" value="TreeGrafter"/>
</dbReference>
<dbReference type="eggNOG" id="COG0596">
    <property type="taxonomic scope" value="Bacteria"/>
</dbReference>
<organism evidence="5 6">
    <name type="scientific">Arcticibacter svalbardensis MN12-7</name>
    <dbReference type="NCBI Taxonomy" id="1150600"/>
    <lineage>
        <taxon>Bacteria</taxon>
        <taxon>Pseudomonadati</taxon>
        <taxon>Bacteroidota</taxon>
        <taxon>Sphingobacteriia</taxon>
        <taxon>Sphingobacteriales</taxon>
        <taxon>Sphingobacteriaceae</taxon>
        <taxon>Arcticibacter</taxon>
    </lineage>
</organism>
<proteinExistence type="inferred from homology"/>
<dbReference type="InterPro" id="IPR029058">
    <property type="entry name" value="AB_hydrolase_fold"/>
</dbReference>
<dbReference type="Pfam" id="PF06441">
    <property type="entry name" value="EHN"/>
    <property type="match status" value="1"/>
</dbReference>
<keyword evidence="6" id="KW-1185">Reference proteome</keyword>
<feature type="domain" description="Epoxide hydrolase N-terminal" evidence="4">
    <location>
        <begin position="3"/>
        <end position="66"/>
    </location>
</feature>
<comment type="caution">
    <text evidence="5">The sequence shown here is derived from an EMBL/GenBank/DDBJ whole genome shotgun (WGS) entry which is preliminary data.</text>
</comment>
<accession>R9GT96</accession>
<dbReference type="PANTHER" id="PTHR21661">
    <property type="entry name" value="EPOXIDE HYDROLASE 1-RELATED"/>
    <property type="match status" value="1"/>
</dbReference>